<feature type="region of interest" description="Disordered" evidence="3">
    <location>
        <begin position="240"/>
        <end position="270"/>
    </location>
</feature>
<dbReference type="Proteomes" id="UP001501920">
    <property type="component" value="Chromosome 10"/>
</dbReference>
<accession>A0AAR2L0F9</accession>
<dbReference type="GO" id="GO:0005929">
    <property type="term" value="C:cilium"/>
    <property type="evidence" value="ECO:0007669"/>
    <property type="project" value="TreeGrafter"/>
</dbReference>
<feature type="compositionally biased region" description="Acidic residues" evidence="3">
    <location>
        <begin position="240"/>
        <end position="256"/>
    </location>
</feature>
<evidence type="ECO:0000256" key="2">
    <source>
        <dbReference type="PROSITE-ProRule" id="PRU00192"/>
    </source>
</evidence>
<protein>
    <recommendedName>
        <fullName evidence="4">SH3 domain-containing protein</fullName>
    </recommendedName>
</protein>
<keyword evidence="6" id="KW-1185">Reference proteome</keyword>
<evidence type="ECO:0000256" key="3">
    <source>
        <dbReference type="SAM" id="MobiDB-lite"/>
    </source>
</evidence>
<dbReference type="InterPro" id="IPR036028">
    <property type="entry name" value="SH3-like_dom_sf"/>
</dbReference>
<organism evidence="5 6">
    <name type="scientific">Pygocentrus nattereri</name>
    <name type="common">Red-bellied piranha</name>
    <dbReference type="NCBI Taxonomy" id="42514"/>
    <lineage>
        <taxon>Eukaryota</taxon>
        <taxon>Metazoa</taxon>
        <taxon>Chordata</taxon>
        <taxon>Craniata</taxon>
        <taxon>Vertebrata</taxon>
        <taxon>Euteleostomi</taxon>
        <taxon>Actinopterygii</taxon>
        <taxon>Neopterygii</taxon>
        <taxon>Teleostei</taxon>
        <taxon>Ostariophysi</taxon>
        <taxon>Characiformes</taxon>
        <taxon>Characoidei</taxon>
        <taxon>Pygocentrus</taxon>
    </lineage>
</organism>
<dbReference type="GO" id="GO:0090251">
    <property type="term" value="P:protein localization involved in establishment of planar polarity"/>
    <property type="evidence" value="ECO:0007669"/>
    <property type="project" value="TreeGrafter"/>
</dbReference>
<keyword evidence="1 2" id="KW-0728">SH3 domain</keyword>
<feature type="compositionally biased region" description="Polar residues" evidence="3">
    <location>
        <begin position="261"/>
        <end position="270"/>
    </location>
</feature>
<gene>
    <name evidence="5" type="primary">NPHP1</name>
</gene>
<dbReference type="GeneTree" id="ENSGT00390000007701"/>
<feature type="domain" description="SH3" evidence="4">
    <location>
        <begin position="177"/>
        <end position="237"/>
    </location>
</feature>
<dbReference type="InterPro" id="IPR001452">
    <property type="entry name" value="SH3_domain"/>
</dbReference>
<dbReference type="Pfam" id="PF00018">
    <property type="entry name" value="SH3_1"/>
    <property type="match status" value="1"/>
</dbReference>
<dbReference type="Gene3D" id="2.30.30.40">
    <property type="entry name" value="SH3 Domains"/>
    <property type="match status" value="1"/>
</dbReference>
<dbReference type="InterPro" id="IPR039687">
    <property type="entry name" value="NPHP1"/>
</dbReference>
<evidence type="ECO:0000259" key="4">
    <source>
        <dbReference type="PROSITE" id="PS50002"/>
    </source>
</evidence>
<evidence type="ECO:0000313" key="5">
    <source>
        <dbReference type="Ensembl" id="ENSPNAP00000068224.1"/>
    </source>
</evidence>
<dbReference type="PANTHER" id="PTHR15176">
    <property type="entry name" value="NEPHROCYSTIN"/>
    <property type="match status" value="1"/>
</dbReference>
<dbReference type="SUPFAM" id="SSF50044">
    <property type="entry name" value="SH3-domain"/>
    <property type="match status" value="1"/>
</dbReference>
<dbReference type="SMART" id="SM00326">
    <property type="entry name" value="SH3"/>
    <property type="match status" value="1"/>
</dbReference>
<dbReference type="PANTHER" id="PTHR15176:SF1">
    <property type="entry name" value="NEPHROCYSTIN-1"/>
    <property type="match status" value="1"/>
</dbReference>
<proteinExistence type="predicted"/>
<dbReference type="Ensembl" id="ENSPNAT00000076987.1">
    <property type="protein sequence ID" value="ENSPNAP00000068224.1"/>
    <property type="gene ID" value="ENSPNAG00000011598.2"/>
</dbReference>
<reference evidence="5 6" key="1">
    <citation type="submission" date="2020-10" db="EMBL/GenBank/DDBJ databases">
        <title>Pygocentrus nattereri (red-bellied piranha) genome, fPygNat1, primary haplotype.</title>
        <authorList>
            <person name="Myers G."/>
            <person name="Meyer A."/>
            <person name="Karagic N."/>
            <person name="Pippel M."/>
            <person name="Winkler S."/>
            <person name="Tracey A."/>
            <person name="Wood J."/>
            <person name="Formenti G."/>
            <person name="Howe K."/>
            <person name="Fedrigo O."/>
            <person name="Jarvis E.D."/>
        </authorList>
    </citation>
    <scope>NUCLEOTIDE SEQUENCE [LARGE SCALE GENOMIC DNA]</scope>
</reference>
<feature type="region of interest" description="Disordered" evidence="3">
    <location>
        <begin position="107"/>
        <end position="172"/>
    </location>
</feature>
<evidence type="ECO:0000313" key="6">
    <source>
        <dbReference type="Proteomes" id="UP001501920"/>
    </source>
</evidence>
<dbReference type="AlphaFoldDB" id="A0AAR2L0F9"/>
<dbReference type="GO" id="GO:0005737">
    <property type="term" value="C:cytoplasm"/>
    <property type="evidence" value="ECO:0007669"/>
    <property type="project" value="TreeGrafter"/>
</dbReference>
<feature type="compositionally biased region" description="Acidic residues" evidence="3">
    <location>
        <begin position="123"/>
        <end position="163"/>
    </location>
</feature>
<dbReference type="PROSITE" id="PS50002">
    <property type="entry name" value="SH3"/>
    <property type="match status" value="1"/>
</dbReference>
<sequence>MFPCVLINTTNSGTSVQKGGGEAFLRFQTRPVLVDALTQDVTKLDISDRTETLRRCTDLQNTVAETLKRLNKLTKADESAPIGNYDQRKRDEEERLRILQDRLKTLTLQLQPQEKDAGHSSSEAEEDSAEEVSEEEDDSQVGEVEEEEDVAEDDNVNDEDDDEADHKVKEDVMSTTKGAGTYVALSAFTGEEEGDLTIQKGAVLKILQKNEDGWWLAQDSKGNKGLVPRNYLKMISLLEQESEDEDNSEEEQDGENETAKSRPSTSSNWDTVREAITEIDATDVLSAMGAIPPGFRPSTLSRLLEEGTSYRASHYIQPKLGQSELCFKDLQLDPDSGKVHARLSRVCLTLTLWSCRMIPPPGVGLQVLSRHVRLCAFNGTEVLSNIHTVRVTYNPSSPKTWSFSPRMSSLLPCLLDGDCFFHCDSDSPDLGILFELGITYIRNSTGERGDLSCGWAFLKLFDENGALIPLRTQELAVHGGTPYEGKADIDATSTKRGSSSGVLQQMLMSRKQPKLIVKLRSPNTRTREQLNLLPDTIIGYLSTVRLLALYRQLLADALLLERVTMQNADLICSAVLATFPEVLDHPDLMDAFKNSWVVSQNNLKRSDKKDITALKKLFENVYMSSVFPLLYSAEMPAPLWADESTETQRARLIYSPIHKITMETMLSPNHPHQAFDISQVTYDLLNSAWH</sequence>
<reference evidence="5" key="3">
    <citation type="submission" date="2025-09" db="UniProtKB">
        <authorList>
            <consortium name="Ensembl"/>
        </authorList>
    </citation>
    <scope>IDENTIFICATION</scope>
</reference>
<dbReference type="CDD" id="cd11770">
    <property type="entry name" value="SH3_Nephrocystin"/>
    <property type="match status" value="1"/>
</dbReference>
<evidence type="ECO:0000256" key="1">
    <source>
        <dbReference type="ARBA" id="ARBA00022443"/>
    </source>
</evidence>
<reference evidence="5" key="2">
    <citation type="submission" date="2025-08" db="UniProtKB">
        <authorList>
            <consortium name="Ensembl"/>
        </authorList>
    </citation>
    <scope>IDENTIFICATION</scope>
</reference>
<name>A0AAR2L0F9_PYGNA</name>
<dbReference type="InterPro" id="IPR030642">
    <property type="entry name" value="NPHP1_SH3"/>
</dbReference>